<evidence type="ECO:0000313" key="1">
    <source>
        <dbReference type="EMBL" id="KFB46218.1"/>
    </source>
</evidence>
<sequence>MDTHSGVPSERSAIPQGNAKLCLNADQAPPSAEALVKTCQTKHNTRVQLTRMKCSQMWRDKEELTRFLCGISSGRESELPSLMREFTR</sequence>
<reference evidence="1 3" key="1">
    <citation type="journal article" date="2014" name="BMC Genomics">
        <title>Genome sequence of Anopheles sinensis provides insight into genetics basis of mosquito competence for malaria parasites.</title>
        <authorList>
            <person name="Zhou D."/>
            <person name="Zhang D."/>
            <person name="Ding G."/>
            <person name="Shi L."/>
            <person name="Hou Q."/>
            <person name="Ye Y."/>
            <person name="Xu Y."/>
            <person name="Zhou H."/>
            <person name="Xiong C."/>
            <person name="Li S."/>
            <person name="Yu J."/>
            <person name="Hong S."/>
            <person name="Yu X."/>
            <person name="Zou P."/>
            <person name="Chen C."/>
            <person name="Chang X."/>
            <person name="Wang W."/>
            <person name="Lv Y."/>
            <person name="Sun Y."/>
            <person name="Ma L."/>
            <person name="Shen B."/>
            <person name="Zhu C."/>
        </authorList>
    </citation>
    <scope>NUCLEOTIDE SEQUENCE [LARGE SCALE GENOMIC DNA]</scope>
</reference>
<dbReference type="EnsemblMetazoa" id="ASIC014224-RA">
    <property type="protein sequence ID" value="ASIC014224-PA"/>
    <property type="gene ID" value="ASIC014224"/>
</dbReference>
<dbReference type="EMBL" id="ATLV01021267">
    <property type="status" value="NOT_ANNOTATED_CDS"/>
    <property type="molecule type" value="Genomic_DNA"/>
</dbReference>
<reference evidence="2" key="2">
    <citation type="submission" date="2020-05" db="UniProtKB">
        <authorList>
            <consortium name="EnsemblMetazoa"/>
        </authorList>
    </citation>
    <scope>IDENTIFICATION</scope>
</reference>
<proteinExistence type="predicted"/>
<dbReference type="EMBL" id="KE525315">
    <property type="protein sequence ID" value="KFB46218.1"/>
    <property type="molecule type" value="Genomic_DNA"/>
</dbReference>
<keyword evidence="3" id="KW-1185">Reference proteome</keyword>
<name>A0A084W7M4_ANOSI</name>
<dbReference type="VEuPathDB" id="VectorBase:ASIC014224"/>
<accession>A0A084W7M4</accession>
<evidence type="ECO:0000313" key="3">
    <source>
        <dbReference type="Proteomes" id="UP000030765"/>
    </source>
</evidence>
<gene>
    <name evidence="1" type="ORF">ZHAS_00014224</name>
</gene>
<organism evidence="1">
    <name type="scientific">Anopheles sinensis</name>
    <name type="common">Mosquito</name>
    <dbReference type="NCBI Taxonomy" id="74873"/>
    <lineage>
        <taxon>Eukaryota</taxon>
        <taxon>Metazoa</taxon>
        <taxon>Ecdysozoa</taxon>
        <taxon>Arthropoda</taxon>
        <taxon>Hexapoda</taxon>
        <taxon>Insecta</taxon>
        <taxon>Pterygota</taxon>
        <taxon>Neoptera</taxon>
        <taxon>Endopterygota</taxon>
        <taxon>Diptera</taxon>
        <taxon>Nematocera</taxon>
        <taxon>Culicoidea</taxon>
        <taxon>Culicidae</taxon>
        <taxon>Anophelinae</taxon>
        <taxon>Anopheles</taxon>
    </lineage>
</organism>
<dbReference type="Proteomes" id="UP000030765">
    <property type="component" value="Unassembled WGS sequence"/>
</dbReference>
<evidence type="ECO:0000313" key="2">
    <source>
        <dbReference type="EnsemblMetazoa" id="ASIC014224-PA"/>
    </source>
</evidence>
<dbReference type="AlphaFoldDB" id="A0A084W7M4"/>
<protein>
    <submittedName>
        <fullName evidence="1 2">Uncharacterized protein</fullName>
    </submittedName>
</protein>